<dbReference type="Proteomes" id="UP000703295">
    <property type="component" value="Unassembled WGS sequence"/>
</dbReference>
<dbReference type="InterPro" id="IPR052159">
    <property type="entry name" value="Competence_DNA_uptake"/>
</dbReference>
<evidence type="ECO:0000256" key="6">
    <source>
        <dbReference type="SAM" id="Phobius"/>
    </source>
</evidence>
<evidence type="ECO:0000259" key="7">
    <source>
        <dbReference type="Pfam" id="PF03772"/>
    </source>
</evidence>
<keyword evidence="5 6" id="KW-0472">Membrane</keyword>
<accession>A0ABS2ETL6</accession>
<feature type="transmembrane region" description="Helical" evidence="6">
    <location>
        <begin position="496"/>
        <end position="515"/>
    </location>
</feature>
<sequence>MATGIFVFDSFLPEGIVWPFWTGLGVGCLLLWAALLPGFSWRWRWLFGGIVGLAFFLLGGLLVMHQRDSVEYAWEEEAQVYQGIVETVPEVRGKTLRAEVYVEGRYLGEKQWQRVDRRILLSWLPDSLMEPLACGDTLCFYAKIARPLSEKELTGFDYGEYLMRKGISGTGLAYAGNWRCTGRPHTLTWMQQARVCQQKIVEIYRSWHLEEDVQAVVSALTIGDKSELSADLKQVYSVAGASHVLALSGLHVGILSGFLLLVLYPLTYWRYGRQVRMLLVVVLLWGFAFISGLSSSVMRAVVMFSLYALASFCTEERFSGFHSLVLAAFLMLCYNPFFLFDLSFQLSFAAVFSILAFYPLCTHLLQIQNRLLRYGWNLLCLSVSAQLGTLPFVLCYFGTFPTYFLLANLIVSPLAMCILVLALGALALSWVPWVGSGAVTLLDLATQLLNAAMRGVQSLSGSQITSVYLSAGQAFLLVGILVCLYGLWQAGRDRRAWHWISLGVICNLFAVWGWLDSVHPDSTHLYFSRAEVYTRRGYTVAVHRSDSGLMHIGSLHIGVLKDGRWSACEASRRLPLDYVYVCKGFKGRPSHLRKLFAIRRVVLDASLSEGYREMWIKECQLLKISYTDLSARGSYSIVL</sequence>
<feature type="transmembrane region" description="Helical" evidence="6">
    <location>
        <begin position="346"/>
        <end position="368"/>
    </location>
</feature>
<dbReference type="Pfam" id="PF03772">
    <property type="entry name" value="Competence"/>
    <property type="match status" value="1"/>
</dbReference>
<evidence type="ECO:0000256" key="2">
    <source>
        <dbReference type="ARBA" id="ARBA00022475"/>
    </source>
</evidence>
<evidence type="ECO:0000256" key="3">
    <source>
        <dbReference type="ARBA" id="ARBA00022692"/>
    </source>
</evidence>
<keyword evidence="3 6" id="KW-0812">Transmembrane</keyword>
<evidence type="ECO:0000256" key="5">
    <source>
        <dbReference type="ARBA" id="ARBA00023136"/>
    </source>
</evidence>
<evidence type="ECO:0000313" key="9">
    <source>
        <dbReference type="EMBL" id="MBM6757729.1"/>
    </source>
</evidence>
<reference evidence="9 10" key="1">
    <citation type="journal article" date="2021" name="Sci. Rep.">
        <title>The distribution of antibiotic resistance genes in chicken gut microbiota commensals.</title>
        <authorList>
            <person name="Juricova H."/>
            <person name="Matiasovicova J."/>
            <person name="Kubasova T."/>
            <person name="Cejkova D."/>
            <person name="Rychlik I."/>
        </authorList>
    </citation>
    <scope>NUCLEOTIDE SEQUENCE [LARGE SCALE GENOMIC DNA]</scope>
    <source>
        <strain evidence="9 10">An801</strain>
    </source>
</reference>
<dbReference type="PANTHER" id="PTHR30619:SF1">
    <property type="entry name" value="RECOMBINATION PROTEIN 2"/>
    <property type="match status" value="1"/>
</dbReference>
<evidence type="ECO:0000256" key="4">
    <source>
        <dbReference type="ARBA" id="ARBA00022989"/>
    </source>
</evidence>
<feature type="transmembrane region" description="Helical" evidence="6">
    <location>
        <begin position="16"/>
        <end position="36"/>
    </location>
</feature>
<dbReference type="PANTHER" id="PTHR30619">
    <property type="entry name" value="DNA INTERNALIZATION/COMPETENCE PROTEIN COMEC/REC2"/>
    <property type="match status" value="1"/>
</dbReference>
<gene>
    <name evidence="9" type="ORF">H6A31_03335</name>
</gene>
<keyword evidence="10" id="KW-1185">Reference proteome</keyword>
<dbReference type="InterPro" id="IPR025405">
    <property type="entry name" value="DUF4131"/>
</dbReference>
<feature type="domain" description="DUF4131" evidence="8">
    <location>
        <begin position="18"/>
        <end position="175"/>
    </location>
</feature>
<evidence type="ECO:0000256" key="1">
    <source>
        <dbReference type="ARBA" id="ARBA00004651"/>
    </source>
</evidence>
<name>A0ABS2ETL6_9BACE</name>
<evidence type="ECO:0000313" key="10">
    <source>
        <dbReference type="Proteomes" id="UP000703295"/>
    </source>
</evidence>
<feature type="transmembrane region" description="Helical" evidence="6">
    <location>
        <begin position="244"/>
        <end position="266"/>
    </location>
</feature>
<feature type="transmembrane region" description="Helical" evidence="6">
    <location>
        <begin position="465"/>
        <end position="490"/>
    </location>
</feature>
<keyword evidence="4 6" id="KW-1133">Transmembrane helix</keyword>
<dbReference type="EMBL" id="JACJJW010000005">
    <property type="protein sequence ID" value="MBM6757729.1"/>
    <property type="molecule type" value="Genomic_DNA"/>
</dbReference>
<dbReference type="Pfam" id="PF13567">
    <property type="entry name" value="DUF4131"/>
    <property type="match status" value="1"/>
</dbReference>
<dbReference type="RefSeq" id="WP_204474754.1">
    <property type="nucleotide sequence ID" value="NZ_JACJJW010000005.1"/>
</dbReference>
<feature type="transmembrane region" description="Helical" evidence="6">
    <location>
        <begin position="278"/>
        <end position="309"/>
    </location>
</feature>
<protein>
    <submittedName>
        <fullName evidence="9">ComEC/Rec2 family competence protein</fullName>
    </submittedName>
</protein>
<comment type="subcellular location">
    <subcellularLocation>
        <location evidence="1">Cell membrane</location>
        <topology evidence="1">Multi-pass membrane protein</topology>
    </subcellularLocation>
</comment>
<keyword evidence="2" id="KW-1003">Cell membrane</keyword>
<dbReference type="InterPro" id="IPR004477">
    <property type="entry name" value="ComEC_N"/>
</dbReference>
<comment type="caution">
    <text evidence="9">The sequence shown here is derived from an EMBL/GenBank/DDBJ whole genome shotgun (WGS) entry which is preliminary data.</text>
</comment>
<feature type="transmembrane region" description="Helical" evidence="6">
    <location>
        <begin position="43"/>
        <end position="64"/>
    </location>
</feature>
<dbReference type="NCBIfam" id="TIGR00360">
    <property type="entry name" value="ComEC_N-term"/>
    <property type="match status" value="1"/>
</dbReference>
<proteinExistence type="predicted"/>
<feature type="transmembrane region" description="Helical" evidence="6">
    <location>
        <begin position="321"/>
        <end position="339"/>
    </location>
</feature>
<feature type="domain" description="ComEC/Rec2-related protein" evidence="7">
    <location>
        <begin position="220"/>
        <end position="488"/>
    </location>
</feature>
<evidence type="ECO:0000259" key="8">
    <source>
        <dbReference type="Pfam" id="PF13567"/>
    </source>
</evidence>
<organism evidence="9 10">
    <name type="scientific">Bacteroides mediterraneensis</name>
    <dbReference type="NCBI Taxonomy" id="1841856"/>
    <lineage>
        <taxon>Bacteria</taxon>
        <taxon>Pseudomonadati</taxon>
        <taxon>Bacteroidota</taxon>
        <taxon>Bacteroidia</taxon>
        <taxon>Bacteroidales</taxon>
        <taxon>Bacteroidaceae</taxon>
        <taxon>Bacteroides</taxon>
    </lineage>
</organism>